<accession>A4GJ43</accession>
<proteinExistence type="predicted"/>
<reference evidence="1" key="1">
    <citation type="journal article" date="2007" name="Environ. Microbiol.">
        <title>Quantitative distribution of presumptive archaeal and bacterial nitrifiers in Monterey Bay and the North Pacific Subtropical Gyre.</title>
        <authorList>
            <person name="Mincer T.J."/>
            <person name="Church M.J."/>
            <person name="Taylor L.T."/>
            <person name="Preston C."/>
            <person name="Karl D.M."/>
            <person name="Delong E.F."/>
        </authorList>
    </citation>
    <scope>NUCLEOTIDE SEQUENCE</scope>
</reference>
<evidence type="ECO:0000313" key="1">
    <source>
        <dbReference type="EMBL" id="ABK80636.1"/>
    </source>
</evidence>
<dbReference type="PROSITE" id="PS51257">
    <property type="entry name" value="PROKAR_LIPOPROTEIN"/>
    <property type="match status" value="1"/>
</dbReference>
<organism evidence="1">
    <name type="scientific">uncultured marine Nitrospinaceae bacterium</name>
    <dbReference type="NCBI Taxonomy" id="482920"/>
    <lineage>
        <taxon>Bacteria</taxon>
        <taxon>Pseudomonadati</taxon>
        <taxon>Nitrospinota/Tectimicrobiota group</taxon>
        <taxon>Nitrospinota</taxon>
        <taxon>Nitrospinia</taxon>
        <taxon>Nitrospinales</taxon>
        <taxon>Nitrospinaceae</taxon>
        <taxon>environmental samples</taxon>
    </lineage>
</organism>
<protein>
    <submittedName>
        <fullName evidence="1">Putative RNA-binding protein</fullName>
    </submittedName>
</protein>
<name>A4GJ43_9BACT</name>
<dbReference type="AlphaFoldDB" id="A4GJ43"/>
<sequence length="104" mass="12015">MKKRMVLIFIVFTIFFLTSCTSNSIILPKTLQGMVKSYTVNDNGTVEILGQDMTTEPMHWLYIECDHWSGCYMRCQGKVKSCKKVVIDYKLDVDHIISDNVKNN</sequence>
<dbReference type="EMBL" id="EF106972">
    <property type="protein sequence ID" value="ABK80636.1"/>
    <property type="molecule type" value="Genomic_DNA"/>
</dbReference>